<dbReference type="Proteomes" id="UP000608594">
    <property type="component" value="Unassembled WGS sequence"/>
</dbReference>
<keyword evidence="3" id="KW-1185">Reference proteome</keyword>
<organism evidence="2 3">
    <name type="scientific">Paracoccus amoyensis</name>
    <dbReference type="NCBI Taxonomy" id="2760093"/>
    <lineage>
        <taxon>Bacteria</taxon>
        <taxon>Pseudomonadati</taxon>
        <taxon>Pseudomonadota</taxon>
        <taxon>Alphaproteobacteria</taxon>
        <taxon>Rhodobacterales</taxon>
        <taxon>Paracoccaceae</taxon>
        <taxon>Paracoccus</taxon>
    </lineage>
</organism>
<dbReference type="Pfam" id="PF04577">
    <property type="entry name" value="Glyco_transf_61"/>
    <property type="match status" value="1"/>
</dbReference>
<name>A0A926GFU1_9RHOB</name>
<dbReference type="GO" id="GO:0016757">
    <property type="term" value="F:glycosyltransferase activity"/>
    <property type="evidence" value="ECO:0007669"/>
    <property type="project" value="InterPro"/>
</dbReference>
<dbReference type="InterPro" id="IPR049625">
    <property type="entry name" value="Glyco_transf_61_cat"/>
</dbReference>
<proteinExistence type="predicted"/>
<gene>
    <name evidence="2" type="ORF">H4P12_07395</name>
</gene>
<accession>A0A926GFU1</accession>
<evidence type="ECO:0000313" key="3">
    <source>
        <dbReference type="Proteomes" id="UP000608594"/>
    </source>
</evidence>
<sequence length="364" mass="40850">MSEPLPDEGWSREIILLKNAVICPPTATVLRPPCGVYSADGDCLHASLWRGGVRMTVGGSPDTVPTAKISGRHMWGGLFYGHFGHFMTETMSRCWAFDRDDIESVIFVPKHGKLTDFRAYRLDYWNLLGLTAEINVAHEAIEVEELLVPGQGFGLGKIARGTPEYRETMRKLTVRVPDDEPRKIYISRTKFFGRGGVLAEQALEENFTRQGYTVINPERMPLVDQLRVYKSATHIVGVDSSAFHIAGMVANPSQEYAFILRRDNNAHDSIALQIEGMTGKSPHIIDALAANWMEEAQIRSNHLSWGELDHEVLARKLQEIDFIQDAGIWEAPSKELMESSIDYANTRSLTEGLVRKPIERLNDA</sequence>
<evidence type="ECO:0000259" key="1">
    <source>
        <dbReference type="Pfam" id="PF04577"/>
    </source>
</evidence>
<feature type="domain" description="Glycosyltransferase 61 catalytic" evidence="1">
    <location>
        <begin position="83"/>
        <end position="246"/>
    </location>
</feature>
<dbReference type="AlphaFoldDB" id="A0A926GFU1"/>
<dbReference type="RefSeq" id="WP_187793016.1">
    <property type="nucleotide sequence ID" value="NZ_JACOQL010000002.1"/>
</dbReference>
<reference evidence="2" key="1">
    <citation type="submission" date="2020-08" db="EMBL/GenBank/DDBJ databases">
        <title>Paracoccus amoyensis sp. nov., isolated from the surface seawater at coast of Xiamen, Fujian.</title>
        <authorList>
            <person name="Lyu L."/>
        </authorList>
    </citation>
    <scope>NUCLEOTIDE SEQUENCE</scope>
    <source>
        <strain evidence="2">11-3</strain>
    </source>
</reference>
<dbReference type="EMBL" id="JACOQL010000002">
    <property type="protein sequence ID" value="MBC9246539.1"/>
    <property type="molecule type" value="Genomic_DNA"/>
</dbReference>
<comment type="caution">
    <text evidence="2">The sequence shown here is derived from an EMBL/GenBank/DDBJ whole genome shotgun (WGS) entry which is preliminary data.</text>
</comment>
<protein>
    <submittedName>
        <fullName evidence="2">Glycosyltransferase family 61 protein</fullName>
    </submittedName>
</protein>
<evidence type="ECO:0000313" key="2">
    <source>
        <dbReference type="EMBL" id="MBC9246539.1"/>
    </source>
</evidence>